<evidence type="ECO:0000259" key="5">
    <source>
        <dbReference type="Pfam" id="PF08241"/>
    </source>
</evidence>
<dbReference type="InterPro" id="IPR051419">
    <property type="entry name" value="Lys/N-term_MeTrsfase_sf"/>
</dbReference>
<reference evidence="6" key="1">
    <citation type="journal article" date="2013" name="Genetics">
        <title>The draft genome and transcriptome of Panagrellus redivivus are shaped by the harsh demands of a free-living lifestyle.</title>
        <authorList>
            <person name="Srinivasan J."/>
            <person name="Dillman A.R."/>
            <person name="Macchietto M.G."/>
            <person name="Heikkinen L."/>
            <person name="Lakso M."/>
            <person name="Fracchia K.M."/>
            <person name="Antoshechkin I."/>
            <person name="Mortazavi A."/>
            <person name="Wong G."/>
            <person name="Sternberg P.W."/>
        </authorList>
    </citation>
    <scope>NUCLEOTIDE SEQUENCE [LARGE SCALE GENOMIC DNA]</scope>
    <source>
        <strain evidence="6">MT8872</strain>
    </source>
</reference>
<comment type="similarity">
    <text evidence="1">Belongs to the methyltransferase superfamily.</text>
</comment>
<dbReference type="AlphaFoldDB" id="A0A7E4V904"/>
<evidence type="ECO:0000256" key="2">
    <source>
        <dbReference type="ARBA" id="ARBA00022603"/>
    </source>
</evidence>
<dbReference type="WBParaSite" id="Pan_g17965.t1">
    <property type="protein sequence ID" value="Pan_g17965.t1"/>
    <property type="gene ID" value="Pan_g17965"/>
</dbReference>
<dbReference type="Gene3D" id="3.40.50.150">
    <property type="entry name" value="Vaccinia Virus protein VP39"/>
    <property type="match status" value="2"/>
</dbReference>
<feature type="compositionally biased region" description="Basic and acidic residues" evidence="4">
    <location>
        <begin position="658"/>
        <end position="671"/>
    </location>
</feature>
<dbReference type="PANTHER" id="PTHR12176">
    <property type="entry name" value="SAM-DEPENDENT METHYLTRANSFERASE SUPERFAMILY PROTEIN"/>
    <property type="match status" value="1"/>
</dbReference>
<keyword evidence="6" id="KW-1185">Reference proteome</keyword>
<dbReference type="GO" id="GO:0032259">
    <property type="term" value="P:methylation"/>
    <property type="evidence" value="ECO:0007669"/>
    <property type="project" value="UniProtKB-KW"/>
</dbReference>
<evidence type="ECO:0000256" key="4">
    <source>
        <dbReference type="SAM" id="MobiDB-lite"/>
    </source>
</evidence>
<dbReference type="InterPro" id="IPR029063">
    <property type="entry name" value="SAM-dependent_MTases_sf"/>
</dbReference>
<evidence type="ECO:0000256" key="1">
    <source>
        <dbReference type="ARBA" id="ARBA00008361"/>
    </source>
</evidence>
<dbReference type="GO" id="GO:0008757">
    <property type="term" value="F:S-adenosylmethionine-dependent methyltransferase activity"/>
    <property type="evidence" value="ECO:0007669"/>
    <property type="project" value="InterPro"/>
</dbReference>
<protein>
    <submittedName>
        <fullName evidence="7">Methyltransf_11 domain-containing protein</fullName>
    </submittedName>
</protein>
<keyword evidence="3" id="KW-0808">Transferase</keyword>
<feature type="region of interest" description="Disordered" evidence="4">
    <location>
        <begin position="657"/>
        <end position="702"/>
    </location>
</feature>
<organism evidence="6 7">
    <name type="scientific">Panagrellus redivivus</name>
    <name type="common">Microworm</name>
    <dbReference type="NCBI Taxonomy" id="6233"/>
    <lineage>
        <taxon>Eukaryota</taxon>
        <taxon>Metazoa</taxon>
        <taxon>Ecdysozoa</taxon>
        <taxon>Nematoda</taxon>
        <taxon>Chromadorea</taxon>
        <taxon>Rhabditida</taxon>
        <taxon>Tylenchina</taxon>
        <taxon>Panagrolaimomorpha</taxon>
        <taxon>Panagrolaimoidea</taxon>
        <taxon>Panagrolaimidae</taxon>
        <taxon>Panagrellus</taxon>
    </lineage>
</organism>
<reference evidence="7" key="2">
    <citation type="submission" date="2020-10" db="UniProtKB">
        <authorList>
            <consortium name="WormBaseParasite"/>
        </authorList>
    </citation>
    <scope>IDENTIFICATION</scope>
</reference>
<feature type="compositionally biased region" description="Basic and acidic residues" evidence="4">
    <location>
        <begin position="678"/>
        <end position="699"/>
    </location>
</feature>
<dbReference type="Pfam" id="PF08241">
    <property type="entry name" value="Methyltransf_11"/>
    <property type="match status" value="1"/>
</dbReference>
<evidence type="ECO:0000313" key="7">
    <source>
        <dbReference type="WBParaSite" id="Pan_g17965.t1"/>
    </source>
</evidence>
<evidence type="ECO:0000256" key="3">
    <source>
        <dbReference type="ARBA" id="ARBA00022679"/>
    </source>
</evidence>
<accession>A0A7E4V904</accession>
<name>A0A7E4V904_PANRE</name>
<dbReference type="Proteomes" id="UP000492821">
    <property type="component" value="Unassembled WGS sequence"/>
</dbReference>
<keyword evidence="2" id="KW-0489">Methyltransferase</keyword>
<feature type="domain" description="Methyltransferase type 11" evidence="5">
    <location>
        <begin position="51"/>
        <end position="153"/>
    </location>
</feature>
<feature type="region of interest" description="Disordered" evidence="4">
    <location>
        <begin position="742"/>
        <end position="779"/>
    </location>
</feature>
<dbReference type="InterPro" id="IPR013216">
    <property type="entry name" value="Methyltransf_11"/>
</dbReference>
<evidence type="ECO:0000313" key="6">
    <source>
        <dbReference type="Proteomes" id="UP000492821"/>
    </source>
</evidence>
<proteinExistence type="inferred from homology"/>
<sequence>MNLIPKDPHEFSSGAYWRKFFEQVNCPFEWYGNATEYQRLFIALKPDSKILQVGCGNSKLENDMYAKGYTNIHSIDINEQVIAEKKKAALPGLTYAVADITNFDCEDNIFDGIVDKGTFDALCPTDDAKFYPTVDAMFRNCMRVLKPNGKYFIITLGQDQNLLSLEAIFHHRRDFGFIVHRVDIPDKNNVNGTLPAVLFEITKLNKAFPPEIPISLYYINSPGDKPVRMDTEKIAYELNRRRHMCMFFSMCKKPLKAPAMIDINDDDNRLRWRFWVVDGPYDTIYTLAFIVISPEAKILPDFYNVCPDTFQTFRKQVNSDRVVLAEQQQGVNYGNHDAISRELEEISANFMTKDCSPGSSVSYISTDTGEKSVLYVGKSEEVGDFEVHNAFLDKTTTLRRLIFKNTPTVIQSDCLVKQKDENDENYSIVDTLNINSDYQAAMAAGLAFRYGSIEALVSKELDITIIGIGGGTLPTFLHTVFKKFKLTCIELIPEFFEMAAKYFDYPYKDERVKSIVMDGLEWLKDDTNPKVDVLCIDVGTDSASVSYPPPEFNTTQVLCKYKERIHERGLLIVNIFISDEVKFYELLSKFQAVFDYIVIGEFGSNHILVASQYTFTPRKQYPSRVLGGLPPEHRILAGKICEFVPLHIPKKYRIPKIHSVEKQKEKKEKAKERQKKSNSREKEQRKKEAIKRQVSKDDCEGAPQDELADAVAAGCNISGSSKGSGAPKISYAAMASKSLTHTTPTALPKTETPDVPQAPVAKPDDAQVQTKPDPVKKHH</sequence>
<dbReference type="CDD" id="cd02440">
    <property type="entry name" value="AdoMet_MTases"/>
    <property type="match status" value="1"/>
</dbReference>
<dbReference type="SUPFAM" id="SSF53335">
    <property type="entry name" value="S-adenosyl-L-methionine-dependent methyltransferases"/>
    <property type="match status" value="2"/>
</dbReference>